<dbReference type="EMBL" id="JAQOWY010001005">
    <property type="protein sequence ID" value="KAK1837802.1"/>
    <property type="molecule type" value="Genomic_DNA"/>
</dbReference>
<feature type="region of interest" description="Disordered" evidence="2">
    <location>
        <begin position="766"/>
        <end position="803"/>
    </location>
</feature>
<feature type="domain" description="CCHC-type" evidence="3">
    <location>
        <begin position="389"/>
        <end position="405"/>
    </location>
</feature>
<dbReference type="GO" id="GO:0003964">
    <property type="term" value="F:RNA-directed DNA polymerase activity"/>
    <property type="evidence" value="ECO:0007669"/>
    <property type="project" value="UniProtKB-KW"/>
</dbReference>
<feature type="region of interest" description="Disordered" evidence="2">
    <location>
        <begin position="505"/>
        <end position="536"/>
    </location>
</feature>
<protein>
    <submittedName>
        <fullName evidence="4">Reverse transcriptase domain protein</fullName>
    </submittedName>
</protein>
<dbReference type="InterPro" id="IPR032567">
    <property type="entry name" value="RTL1-rel"/>
</dbReference>
<keyword evidence="1" id="KW-0863">Zinc-finger</keyword>
<reference evidence="4" key="1">
    <citation type="submission" date="2023-01" db="EMBL/GenBank/DDBJ databases">
        <title>Colletotrichum chrysophilum M932 genome sequence.</title>
        <authorList>
            <person name="Baroncelli R."/>
        </authorList>
    </citation>
    <scope>NUCLEOTIDE SEQUENCE</scope>
    <source>
        <strain evidence="4">M932</strain>
    </source>
</reference>
<feature type="compositionally biased region" description="Polar residues" evidence="2">
    <location>
        <begin position="1"/>
        <end position="21"/>
    </location>
</feature>
<evidence type="ECO:0000256" key="1">
    <source>
        <dbReference type="PROSITE-ProRule" id="PRU00047"/>
    </source>
</evidence>
<dbReference type="PROSITE" id="PS50158">
    <property type="entry name" value="ZF_CCHC"/>
    <property type="match status" value="1"/>
</dbReference>
<proteinExistence type="predicted"/>
<evidence type="ECO:0000256" key="2">
    <source>
        <dbReference type="SAM" id="MobiDB-lite"/>
    </source>
</evidence>
<feature type="region of interest" description="Disordered" evidence="2">
    <location>
        <begin position="453"/>
        <end position="473"/>
    </location>
</feature>
<feature type="region of interest" description="Disordered" evidence="2">
    <location>
        <begin position="579"/>
        <end position="603"/>
    </location>
</feature>
<dbReference type="Gene3D" id="4.10.60.10">
    <property type="entry name" value="Zinc finger, CCHC-type"/>
    <property type="match status" value="1"/>
</dbReference>
<dbReference type="AlphaFoldDB" id="A0AAD9A0A8"/>
<organism evidence="4 5">
    <name type="scientific">Colletotrichum chrysophilum</name>
    <dbReference type="NCBI Taxonomy" id="1836956"/>
    <lineage>
        <taxon>Eukaryota</taxon>
        <taxon>Fungi</taxon>
        <taxon>Dikarya</taxon>
        <taxon>Ascomycota</taxon>
        <taxon>Pezizomycotina</taxon>
        <taxon>Sordariomycetes</taxon>
        <taxon>Hypocreomycetidae</taxon>
        <taxon>Glomerellales</taxon>
        <taxon>Glomerellaceae</taxon>
        <taxon>Colletotrichum</taxon>
        <taxon>Colletotrichum gloeosporioides species complex</taxon>
    </lineage>
</organism>
<name>A0AAD9A0A8_9PEZI</name>
<dbReference type="Pfam" id="PF00098">
    <property type="entry name" value="zf-CCHC"/>
    <property type="match status" value="1"/>
</dbReference>
<evidence type="ECO:0000313" key="4">
    <source>
        <dbReference type="EMBL" id="KAK1837802.1"/>
    </source>
</evidence>
<feature type="region of interest" description="Disordered" evidence="2">
    <location>
        <begin position="1"/>
        <end position="41"/>
    </location>
</feature>
<dbReference type="GO" id="GO:0003676">
    <property type="term" value="F:nucleic acid binding"/>
    <property type="evidence" value="ECO:0007669"/>
    <property type="project" value="InterPro"/>
</dbReference>
<feature type="compositionally biased region" description="Basic and acidic residues" evidence="2">
    <location>
        <begin position="776"/>
        <end position="790"/>
    </location>
</feature>
<keyword evidence="4" id="KW-0808">Transferase</keyword>
<sequence length="803" mass="93270">MSSRASAKSPTPGSSASSKQPVKNLAEELEGAPMAVDSDDEVTLKKETYEKLRNRVKKGDEDIAKIQGMYNSTAAELQGLKEMIQELGNGPQRILDLENEVLRLRGQENNPTIQELRNEVNTLRAAANIVTTPAGGRQKLKLSAPVTYDGTPGTLKGFLIQVKNYQNFHHGDFTNETEKVVHAATYLRGKALKWFEPIQEEYLKYETLDECTTETRDIYASFQGFEDALRSLFQDPDEKRQAERDLAQLRQTKSTKDYAANFRQLSVQLDLTEETKIFMFYQGLKDEVKDEIIKIDRPEDFLQYVELAIKIDNRLFERRKERGDKRQGPNSGRKYQWQPQHKFNNQRSGNRPRNNWNNTQQSTAYGQHSGPMDLSMMTKPNDKKPWNPKCYNCNKQGHIAKDCKQPKKLPWKPVAERPRQVNTISKAPHTSLSWTGCYDDNCRIHLEDKEISGHYPRDSNPGRSGYDMTAPDTRPRTLAMMHTSNSKIARKPREQLNEMLRIQRFEPVSTTSTTHNQGAKEQIKEESDEEPEHQYDPMEEQRLLSLTSSWNFGGPESGFDSDGIPYDSDSTTDIANWNARHYNGPIPGIDDSSSEEEPNNQEDKVQRLLKYQEVSLLQDKQQRYFYGTSASQRDRDYTPQLHTEDHPALRNVHHRLHQTLFWPQCFHDKCKEHMGEKHDYQFYPRRHNDEPIREIYSTSAMIGWTMVLFEDNLAVFRPSPQFPMRRQHDNDMKWDECQQDECQQDECQQDECQVHYQEKARAWRVMKNGPRPPQVKIRENSLTKARREGKQITYPGHSEQSKN</sequence>
<dbReference type="SMART" id="SM00343">
    <property type="entry name" value="ZnF_C2HC"/>
    <property type="match status" value="1"/>
</dbReference>
<evidence type="ECO:0000313" key="5">
    <source>
        <dbReference type="Proteomes" id="UP001243330"/>
    </source>
</evidence>
<dbReference type="InterPro" id="IPR036875">
    <property type="entry name" value="Znf_CCHC_sf"/>
</dbReference>
<dbReference type="Pfam" id="PF03732">
    <property type="entry name" value="Retrotrans_gag"/>
    <property type="match status" value="1"/>
</dbReference>
<comment type="caution">
    <text evidence="4">The sequence shown here is derived from an EMBL/GenBank/DDBJ whole genome shotgun (WGS) entry which is preliminary data.</text>
</comment>
<dbReference type="Proteomes" id="UP001243330">
    <property type="component" value="Unassembled WGS sequence"/>
</dbReference>
<accession>A0AAD9A0A8</accession>
<gene>
    <name evidence="4" type="ORF">CCHR01_19576</name>
</gene>
<keyword evidence="1" id="KW-0862">Zinc</keyword>
<dbReference type="GO" id="GO:0008270">
    <property type="term" value="F:zinc ion binding"/>
    <property type="evidence" value="ECO:0007669"/>
    <property type="project" value="UniProtKB-KW"/>
</dbReference>
<keyword evidence="4" id="KW-0695">RNA-directed DNA polymerase</keyword>
<dbReference type="PANTHER" id="PTHR15503">
    <property type="entry name" value="LDOC1 RELATED"/>
    <property type="match status" value="1"/>
</dbReference>
<dbReference type="PANTHER" id="PTHR15503:SF22">
    <property type="entry name" value="TRANSPOSON TY3-I GAG POLYPROTEIN"/>
    <property type="match status" value="1"/>
</dbReference>
<feature type="compositionally biased region" description="Polar residues" evidence="2">
    <location>
        <begin position="337"/>
        <end position="366"/>
    </location>
</feature>
<evidence type="ECO:0000259" key="3">
    <source>
        <dbReference type="PROSITE" id="PS50158"/>
    </source>
</evidence>
<feature type="compositionally biased region" description="Polar residues" evidence="2">
    <location>
        <begin position="508"/>
        <end position="519"/>
    </location>
</feature>
<dbReference type="InterPro" id="IPR001878">
    <property type="entry name" value="Znf_CCHC"/>
</dbReference>
<keyword evidence="1" id="KW-0479">Metal-binding</keyword>
<keyword evidence="5" id="KW-1185">Reference proteome</keyword>
<keyword evidence="4" id="KW-0548">Nucleotidyltransferase</keyword>
<feature type="region of interest" description="Disordered" evidence="2">
    <location>
        <begin position="320"/>
        <end position="374"/>
    </location>
</feature>
<dbReference type="InterPro" id="IPR005162">
    <property type="entry name" value="Retrotrans_gag_dom"/>
</dbReference>
<dbReference type="SUPFAM" id="SSF57756">
    <property type="entry name" value="Retrovirus zinc finger-like domains"/>
    <property type="match status" value="1"/>
</dbReference>